<feature type="transmembrane region" description="Helical" evidence="2">
    <location>
        <begin position="390"/>
        <end position="408"/>
    </location>
</feature>
<feature type="compositionally biased region" description="Polar residues" evidence="1">
    <location>
        <begin position="171"/>
        <end position="193"/>
    </location>
</feature>
<feature type="transmembrane region" description="Helical" evidence="2">
    <location>
        <begin position="358"/>
        <end position="378"/>
    </location>
</feature>
<feature type="compositionally biased region" description="Polar residues" evidence="1">
    <location>
        <begin position="1"/>
        <end position="30"/>
    </location>
</feature>
<feature type="region of interest" description="Disordered" evidence="1">
    <location>
        <begin position="153"/>
        <end position="193"/>
    </location>
</feature>
<dbReference type="GeneID" id="92051123"/>
<evidence type="ECO:0000256" key="2">
    <source>
        <dbReference type="SAM" id="Phobius"/>
    </source>
</evidence>
<evidence type="ECO:0000313" key="5">
    <source>
        <dbReference type="Proteomes" id="UP001433268"/>
    </source>
</evidence>
<keyword evidence="5" id="KW-1185">Reference proteome</keyword>
<reference evidence="4 5" key="1">
    <citation type="submission" date="2023-01" db="EMBL/GenBank/DDBJ databases">
        <title>Analysis of 21 Apiospora genomes using comparative genomics revels a genus with tremendous synthesis potential of carbohydrate active enzymes and secondary metabolites.</title>
        <authorList>
            <person name="Sorensen T."/>
        </authorList>
    </citation>
    <scope>NUCLEOTIDE SEQUENCE [LARGE SCALE GENOMIC DNA]</scope>
    <source>
        <strain evidence="4 5">CBS 114990</strain>
    </source>
</reference>
<evidence type="ECO:0000313" key="4">
    <source>
        <dbReference type="EMBL" id="KAK8067002.1"/>
    </source>
</evidence>
<keyword evidence="2" id="KW-0472">Membrane</keyword>
<proteinExistence type="predicted"/>
<protein>
    <recommendedName>
        <fullName evidence="3">DUF6594 domain-containing protein</fullName>
    </recommendedName>
</protein>
<dbReference type="InterPro" id="IPR046529">
    <property type="entry name" value="DUF6594"/>
</dbReference>
<keyword evidence="2" id="KW-0812">Transmembrane</keyword>
<keyword evidence="2" id="KW-1133">Transmembrane helix</keyword>
<dbReference type="Proteomes" id="UP001433268">
    <property type="component" value="Unassembled WGS sequence"/>
</dbReference>
<feature type="domain" description="DUF6594" evidence="3">
    <location>
        <begin position="82"/>
        <end position="427"/>
    </location>
</feature>
<evidence type="ECO:0000259" key="3">
    <source>
        <dbReference type="Pfam" id="PF20237"/>
    </source>
</evidence>
<feature type="compositionally biased region" description="Polar residues" evidence="1">
    <location>
        <begin position="42"/>
        <end position="51"/>
    </location>
</feature>
<dbReference type="Pfam" id="PF20237">
    <property type="entry name" value="DUF6594"/>
    <property type="match status" value="1"/>
</dbReference>
<feature type="compositionally biased region" description="Low complexity" evidence="1">
    <location>
        <begin position="153"/>
        <end position="170"/>
    </location>
</feature>
<organism evidence="4 5">
    <name type="scientific">Apiospora hydei</name>
    <dbReference type="NCBI Taxonomy" id="1337664"/>
    <lineage>
        <taxon>Eukaryota</taxon>
        <taxon>Fungi</taxon>
        <taxon>Dikarya</taxon>
        <taxon>Ascomycota</taxon>
        <taxon>Pezizomycotina</taxon>
        <taxon>Sordariomycetes</taxon>
        <taxon>Xylariomycetidae</taxon>
        <taxon>Amphisphaeriales</taxon>
        <taxon>Apiosporaceae</taxon>
        <taxon>Apiospora</taxon>
    </lineage>
</organism>
<evidence type="ECO:0000256" key="1">
    <source>
        <dbReference type="SAM" id="MobiDB-lite"/>
    </source>
</evidence>
<name>A0ABR1V740_9PEZI</name>
<feature type="region of interest" description="Disordered" evidence="1">
    <location>
        <begin position="1"/>
        <end position="66"/>
    </location>
</feature>
<dbReference type="PANTHER" id="PTHR34502">
    <property type="entry name" value="DUF6594 DOMAIN-CONTAINING PROTEIN-RELATED"/>
    <property type="match status" value="1"/>
</dbReference>
<dbReference type="RefSeq" id="XP_066663755.1">
    <property type="nucleotide sequence ID" value="XM_066818063.1"/>
</dbReference>
<comment type="caution">
    <text evidence="4">The sequence shown here is derived from an EMBL/GenBank/DDBJ whole genome shotgun (WGS) entry which is preliminary data.</text>
</comment>
<dbReference type="PANTHER" id="PTHR34502:SF3">
    <property type="entry name" value="DUF6594 DOMAIN-CONTAINING PROTEIN"/>
    <property type="match status" value="1"/>
</dbReference>
<accession>A0ABR1V740</accession>
<dbReference type="EMBL" id="JAQQWN010000009">
    <property type="protein sequence ID" value="KAK8067002.1"/>
    <property type="molecule type" value="Genomic_DNA"/>
</dbReference>
<gene>
    <name evidence="4" type="ORF">PG997_013749</name>
</gene>
<feature type="transmembrane region" description="Helical" evidence="2">
    <location>
        <begin position="415"/>
        <end position="435"/>
    </location>
</feature>
<sequence>MQSIKSRSTTKTMLDIESNPSAPSGLSQSPRGRELQPMATPKSCQPDTNSGGPFVENARGKDSKHPYLYTDEDVLDRAPKGWPAIASHQMFYPNAGIHRKFSNLMQRILVSFQVELDCLEQKLFEIDKADEPYGTLGLLPFDRDEFLDRCCGGHRQQQTQQRTATGRQHQNTAPEQTTQHATPIQQNQHIASNQRIESSLNRDHREERTHLMDNAKSIFKEYHHFINMNNDFQSMRRVSRKQHLVHYLKLSREQLPSRDAHQYLWARDDFVNTDRDTVHQWFESILYSTWPWVQVSQKLHLNEQEPFENQPPPQRTLCILLPCFYKREKNRRPAPDGTGSEVVEYHVRVRRLRLLQKLILTFASAVMLLIPVSLLHFYTNGDRDRDRLKSFVIACISTVVFVVVITCLETNYGRALVGLCAFVAVLASFLANLSGASR</sequence>